<dbReference type="GO" id="GO:0016514">
    <property type="term" value="C:SWI/SNF complex"/>
    <property type="evidence" value="ECO:0007669"/>
    <property type="project" value="InterPro"/>
</dbReference>
<dbReference type="Proteomes" id="UP000191024">
    <property type="component" value="Chromosome F"/>
</dbReference>
<dbReference type="OrthoDB" id="4063132at2759"/>
<dbReference type="EMBL" id="LT598467">
    <property type="protein sequence ID" value="SCU98691.1"/>
    <property type="molecule type" value="Genomic_DNA"/>
</dbReference>
<sequence>MSGSLISRANRANNITFSSTSQKYWKYDWYSPLQVDTPAENGNGEVSENKDQDRLSFHIKKWIPTEKPEWDDAELEVDDVLDLKNYDRSNRQVLEQEIQNGAEHQNTTSGLSADDIRGAVGNEGGISGFSGSDAITRKEKEDENDAEDESAKDVEMADATNRIAESTQGVETIQAAAVEEINPVLENGLSQEEGDEIAKEE</sequence>
<evidence type="ECO:0000256" key="1">
    <source>
        <dbReference type="SAM" id="MobiDB-lite"/>
    </source>
</evidence>
<dbReference type="AlphaFoldDB" id="A0A1G4K4T9"/>
<dbReference type="InterPro" id="IPR018304">
    <property type="entry name" value="Rtt102"/>
</dbReference>
<proteinExistence type="predicted"/>
<gene>
    <name evidence="2" type="ORF">LAMI_0F15896G</name>
</gene>
<reference evidence="3" key="1">
    <citation type="submission" date="2016-03" db="EMBL/GenBank/DDBJ databases">
        <authorList>
            <person name="Devillers H."/>
        </authorList>
    </citation>
    <scope>NUCLEOTIDE SEQUENCE [LARGE SCALE GENOMIC DNA]</scope>
</reference>
<dbReference type="GO" id="GO:0006338">
    <property type="term" value="P:chromatin remodeling"/>
    <property type="evidence" value="ECO:0007669"/>
    <property type="project" value="InterPro"/>
</dbReference>
<dbReference type="STRING" id="1230905.A0A1G4K4T9"/>
<dbReference type="Gene3D" id="6.20.420.10">
    <property type="match status" value="1"/>
</dbReference>
<evidence type="ECO:0000313" key="3">
    <source>
        <dbReference type="Proteomes" id="UP000191024"/>
    </source>
</evidence>
<name>A0A1G4K4T9_9SACH</name>
<feature type="region of interest" description="Disordered" evidence="1">
    <location>
        <begin position="124"/>
        <end position="168"/>
    </location>
</feature>
<organism evidence="2 3">
    <name type="scientific">Lachancea mirantina</name>
    <dbReference type="NCBI Taxonomy" id="1230905"/>
    <lineage>
        <taxon>Eukaryota</taxon>
        <taxon>Fungi</taxon>
        <taxon>Dikarya</taxon>
        <taxon>Ascomycota</taxon>
        <taxon>Saccharomycotina</taxon>
        <taxon>Saccharomycetes</taxon>
        <taxon>Saccharomycetales</taxon>
        <taxon>Saccharomycetaceae</taxon>
        <taxon>Lachancea</taxon>
    </lineage>
</organism>
<dbReference type="GO" id="GO:0016586">
    <property type="term" value="C:RSC-type complex"/>
    <property type="evidence" value="ECO:0007669"/>
    <property type="project" value="InterPro"/>
</dbReference>
<protein>
    <submittedName>
        <fullName evidence="2">LAMI_0F15896g1_1</fullName>
    </submittedName>
</protein>
<accession>A0A1G4K4T9</accession>
<keyword evidence="3" id="KW-1185">Reference proteome</keyword>
<evidence type="ECO:0000313" key="2">
    <source>
        <dbReference type="EMBL" id="SCU98691.1"/>
    </source>
</evidence>
<dbReference type="Pfam" id="PF09510">
    <property type="entry name" value="Rtt102p"/>
    <property type="match status" value="1"/>
</dbReference>